<dbReference type="FunFam" id="3.30.70.3490:FF:000007">
    <property type="entry name" value="Oxysterol-binding protein-related protein 4B"/>
    <property type="match status" value="1"/>
</dbReference>
<sequence>MVSEHKGVSETKKSAVLTPPLSINSSEADYKAPNIIQRLFSLFKNVRPGSDLTRFQLPPHFNLPKSSLQCFGESLYCIGGSDDILSRCSDGKTSIDRFTSVVAWSISTTRPVIFGLAPLNPILGETHHVSNGTLNVLLEQVSHHPPVTALHATDEKRKLEMIWSQQTVPKFYGTSVEATVLGKRELKLLDHGENYVMNTPKLSIRFIPAPRTDWTGNVTIRCEESGLLAELCFTGKSFLGFGGNNRSVRGRIIDTSTSKTVYEVDGHWDRVVTIKDVNDKHKTKTVIYNGKEALSNLKTPEVKDEKGLWTSESAVVWSEVSQSIINKDWAKAREAKQEIEEKARELAKERKSRGENWAPKHFNLSKSNYSKEEVYECSPKQKWVPPAPIVCNNPFL</sequence>
<evidence type="ECO:0008006" key="8">
    <source>
        <dbReference type="Google" id="ProtNLM"/>
    </source>
</evidence>
<comment type="caution">
    <text evidence="6">The sequence shown here is derived from an EMBL/GenBank/DDBJ whole genome shotgun (WGS) entry which is preliminary data.</text>
</comment>
<evidence type="ECO:0000256" key="5">
    <source>
        <dbReference type="SAM" id="Coils"/>
    </source>
</evidence>
<dbReference type="InterPro" id="IPR000648">
    <property type="entry name" value="Oxysterol-bd"/>
</dbReference>
<dbReference type="InterPro" id="IPR037239">
    <property type="entry name" value="OSBP_sf"/>
</dbReference>
<dbReference type="GO" id="GO:0006869">
    <property type="term" value="P:lipid transport"/>
    <property type="evidence" value="ECO:0007669"/>
    <property type="project" value="UniProtKB-KW"/>
</dbReference>
<dbReference type="FunFam" id="2.40.160.120:FF:000011">
    <property type="entry name" value="Oxysterol-binding protein-related protein 4C"/>
    <property type="match status" value="1"/>
</dbReference>
<dbReference type="Gene3D" id="2.40.160.120">
    <property type="match status" value="1"/>
</dbReference>
<evidence type="ECO:0000256" key="3">
    <source>
        <dbReference type="ARBA" id="ARBA00023055"/>
    </source>
</evidence>
<evidence type="ECO:0000256" key="1">
    <source>
        <dbReference type="ARBA" id="ARBA00003361"/>
    </source>
</evidence>
<name>A0AA41V4D2_PAPNU</name>
<comment type="function">
    <text evidence="1">May be involved in the transport of sterols.</text>
</comment>
<dbReference type="GO" id="GO:0005829">
    <property type="term" value="C:cytosol"/>
    <property type="evidence" value="ECO:0007669"/>
    <property type="project" value="TreeGrafter"/>
</dbReference>
<reference evidence="6" key="1">
    <citation type="submission" date="2022-03" db="EMBL/GenBank/DDBJ databases">
        <title>A functionally conserved STORR gene fusion in Papaver species that diverged 16.8 million years ago.</title>
        <authorList>
            <person name="Catania T."/>
        </authorList>
    </citation>
    <scope>NUCLEOTIDE SEQUENCE</scope>
    <source>
        <strain evidence="6">S-191538</strain>
    </source>
</reference>
<dbReference type="Proteomes" id="UP001177140">
    <property type="component" value="Unassembled WGS sequence"/>
</dbReference>
<accession>A0AA41V4D2</accession>
<dbReference type="AlphaFoldDB" id="A0AA41V4D2"/>
<evidence type="ECO:0000256" key="4">
    <source>
        <dbReference type="RuleBase" id="RU003844"/>
    </source>
</evidence>
<evidence type="ECO:0000313" key="6">
    <source>
        <dbReference type="EMBL" id="MCL7034160.1"/>
    </source>
</evidence>
<evidence type="ECO:0000313" key="7">
    <source>
        <dbReference type="Proteomes" id="UP001177140"/>
    </source>
</evidence>
<proteinExistence type="inferred from homology"/>
<comment type="similarity">
    <text evidence="2 4">Belongs to the OSBP family.</text>
</comment>
<dbReference type="Gene3D" id="3.30.70.3490">
    <property type="match status" value="1"/>
</dbReference>
<dbReference type="GO" id="GO:0016020">
    <property type="term" value="C:membrane"/>
    <property type="evidence" value="ECO:0007669"/>
    <property type="project" value="TreeGrafter"/>
</dbReference>
<evidence type="ECO:0000256" key="2">
    <source>
        <dbReference type="ARBA" id="ARBA00008842"/>
    </source>
</evidence>
<keyword evidence="5" id="KW-0175">Coiled coil</keyword>
<dbReference type="SUPFAM" id="SSF144000">
    <property type="entry name" value="Oxysterol-binding protein-like"/>
    <property type="match status" value="1"/>
</dbReference>
<keyword evidence="3" id="KW-0445">Lipid transport</keyword>
<feature type="coiled-coil region" evidence="5">
    <location>
        <begin position="329"/>
        <end position="356"/>
    </location>
</feature>
<protein>
    <recommendedName>
        <fullName evidence="8">Oxysterol-binding protein</fullName>
    </recommendedName>
</protein>
<dbReference type="GO" id="GO:0032934">
    <property type="term" value="F:sterol binding"/>
    <property type="evidence" value="ECO:0007669"/>
    <property type="project" value="TreeGrafter"/>
</dbReference>
<keyword evidence="3" id="KW-0813">Transport</keyword>
<dbReference type="InterPro" id="IPR018494">
    <property type="entry name" value="Oxysterol-bd_CS"/>
</dbReference>
<gene>
    <name evidence="6" type="ORF">MKW94_010634</name>
</gene>
<organism evidence="6 7">
    <name type="scientific">Papaver nudicaule</name>
    <name type="common">Iceland poppy</name>
    <dbReference type="NCBI Taxonomy" id="74823"/>
    <lineage>
        <taxon>Eukaryota</taxon>
        <taxon>Viridiplantae</taxon>
        <taxon>Streptophyta</taxon>
        <taxon>Embryophyta</taxon>
        <taxon>Tracheophyta</taxon>
        <taxon>Spermatophyta</taxon>
        <taxon>Magnoliopsida</taxon>
        <taxon>Ranunculales</taxon>
        <taxon>Papaveraceae</taxon>
        <taxon>Papaveroideae</taxon>
        <taxon>Papaver</taxon>
    </lineage>
</organism>
<keyword evidence="7" id="KW-1185">Reference proteome</keyword>
<dbReference type="Pfam" id="PF01237">
    <property type="entry name" value="Oxysterol_BP"/>
    <property type="match status" value="1"/>
</dbReference>
<dbReference type="PANTHER" id="PTHR10972:SF102">
    <property type="entry name" value="OXYSTEROL-BINDING PROTEIN"/>
    <property type="match status" value="1"/>
</dbReference>
<dbReference type="PANTHER" id="PTHR10972">
    <property type="entry name" value="OXYSTEROL-BINDING PROTEIN-RELATED"/>
    <property type="match status" value="1"/>
</dbReference>
<dbReference type="PROSITE" id="PS01013">
    <property type="entry name" value="OSBP"/>
    <property type="match status" value="1"/>
</dbReference>
<dbReference type="EMBL" id="JAJJMA010142514">
    <property type="protein sequence ID" value="MCL7034160.1"/>
    <property type="molecule type" value="Genomic_DNA"/>
</dbReference>